<organism evidence="1 2">
    <name type="scientific">Gilliamella apicola</name>
    <dbReference type="NCBI Taxonomy" id="1196095"/>
    <lineage>
        <taxon>Bacteria</taxon>
        <taxon>Pseudomonadati</taxon>
        <taxon>Pseudomonadota</taxon>
        <taxon>Gammaproteobacteria</taxon>
        <taxon>Orbales</taxon>
        <taxon>Orbaceae</taxon>
        <taxon>Gilliamella</taxon>
    </lineage>
</organism>
<dbReference type="AlphaFoldDB" id="A0A556RVZ8"/>
<evidence type="ECO:0000313" key="1">
    <source>
        <dbReference type="EMBL" id="TSJ93067.1"/>
    </source>
</evidence>
<dbReference type="RefSeq" id="WP_144093098.1">
    <property type="nucleotide sequence ID" value="NZ_VMHM01000018.1"/>
</dbReference>
<proteinExistence type="predicted"/>
<reference evidence="1 2" key="1">
    <citation type="submission" date="2019-07" db="EMBL/GenBank/DDBJ databases">
        <title>Gilliamella genomes.</title>
        <authorList>
            <person name="Zheng H."/>
        </authorList>
    </citation>
    <scope>NUCLEOTIDE SEQUENCE [LARGE SCALE GENOMIC DNA]</scope>
    <source>
        <strain evidence="1 2">W8127</strain>
    </source>
</reference>
<dbReference type="EMBL" id="VMHM01000018">
    <property type="protein sequence ID" value="TSJ93067.1"/>
    <property type="molecule type" value="Genomic_DNA"/>
</dbReference>
<dbReference type="Proteomes" id="UP000319483">
    <property type="component" value="Unassembled WGS sequence"/>
</dbReference>
<name>A0A556RVZ8_9GAMM</name>
<accession>A0A556RVZ8</accession>
<evidence type="ECO:0000313" key="2">
    <source>
        <dbReference type="Proteomes" id="UP000319483"/>
    </source>
</evidence>
<gene>
    <name evidence="1" type="ORF">FPQ15_12500</name>
</gene>
<protein>
    <submittedName>
        <fullName evidence="1">Uncharacterized protein</fullName>
    </submittedName>
</protein>
<comment type="caution">
    <text evidence="1">The sequence shown here is derived from an EMBL/GenBank/DDBJ whole genome shotgun (WGS) entry which is preliminary data.</text>
</comment>
<sequence>MAVCDFPKTSPPIGQTSTSCLRKFTIHFRRPDTLKEKSNYSYRGEYGFDWLRDEYIYPIEKVDVDFKSNRNFVYLNKAVPLCRNPDDLRKEYRYYNDKKNKKNPFTPYGIDYYPAWLSIFACNVTGNAGSTMHQDGINLTLQLDEIDEIIDDGTEIIFEPSKPCLKITPNKISISRFLQTPKKPRSLDKNTGTPTINYYQLDSTVNIKCFGDTLKKHEEIRVFAKQGPTKVEVGKLMVYQNDNIGKAKIVVVNVITEYDKKGNKIYPQAHKSLDDLYNCQSFNQAMIRTEVILGEELDLVKLSNVESNYDVRNFLDDIKKKTYIENSDSAVDVTIRLRDLYDNYGKNRPEGGLVDGDGHFYTYLLFTTLSPGDYYGMSTGDTKKGISSSKFEYGNILIIFAQGLNNDHTLVHEAAHTFSLEHTYSLVKENKYVFYYGYTENYMDYHFHHTFNNLVDKKLIYTNSDGKTLIHQKDNRYRGKMYSFYKWQWDQMREDRSIEKK</sequence>